<dbReference type="AlphaFoldDB" id="A0A448WW82"/>
<proteinExistence type="predicted"/>
<dbReference type="Proteomes" id="UP000784294">
    <property type="component" value="Unassembled WGS sequence"/>
</dbReference>
<comment type="caution">
    <text evidence="2">The sequence shown here is derived from an EMBL/GenBank/DDBJ whole genome shotgun (WGS) entry which is preliminary data.</text>
</comment>
<feature type="compositionally biased region" description="Low complexity" evidence="1">
    <location>
        <begin position="39"/>
        <end position="52"/>
    </location>
</feature>
<evidence type="ECO:0000313" key="3">
    <source>
        <dbReference type="Proteomes" id="UP000784294"/>
    </source>
</evidence>
<feature type="compositionally biased region" description="Polar residues" evidence="1">
    <location>
        <begin position="92"/>
        <end position="101"/>
    </location>
</feature>
<dbReference type="EMBL" id="CAAALY010052833">
    <property type="protein sequence ID" value="VEL21733.1"/>
    <property type="molecule type" value="Genomic_DNA"/>
</dbReference>
<evidence type="ECO:0000256" key="1">
    <source>
        <dbReference type="SAM" id="MobiDB-lite"/>
    </source>
</evidence>
<accession>A0A448WW82</accession>
<reference evidence="2" key="1">
    <citation type="submission" date="2018-11" db="EMBL/GenBank/DDBJ databases">
        <authorList>
            <consortium name="Pathogen Informatics"/>
        </authorList>
    </citation>
    <scope>NUCLEOTIDE SEQUENCE</scope>
</reference>
<gene>
    <name evidence="2" type="ORF">PXEA_LOCUS15173</name>
</gene>
<sequence>MAAAAAGSFPPNIPLLPGYMPGSGGSLVFPQPHLPPGLHPGTSPGHQMAAQLPLPPGGLLPPPATELTPTPNLPTPPHPQLASAPPPATSPGVATSLGSSVGQAPIPSGMVAGAAALNGCPKPGPGPSAPFGSGLYGHPLSVDLHRVRLQQPGGLLPNNLVRGPPSDLGPHHLAYPGMPASASTGSMTLSLPPVSRHLEHQLPPNDRHLVGPSDESALGEANVGLLITPTSGSASLAGTAFGHSDEIFCPPNLQPNSAHDLIGPTPAMTPMRMNACVDPEQQLLLATSLSLPLSLALPPPPSVGLSVTRIAGNSVSPCSRHQLHDRISTTRESFSG</sequence>
<evidence type="ECO:0000313" key="2">
    <source>
        <dbReference type="EMBL" id="VEL21733.1"/>
    </source>
</evidence>
<feature type="region of interest" description="Disordered" evidence="1">
    <location>
        <begin position="27"/>
        <end position="101"/>
    </location>
</feature>
<feature type="compositionally biased region" description="Pro residues" evidence="1">
    <location>
        <begin position="53"/>
        <end position="64"/>
    </location>
</feature>
<name>A0A448WW82_9PLAT</name>
<feature type="compositionally biased region" description="Pro residues" evidence="1">
    <location>
        <begin position="71"/>
        <end position="89"/>
    </location>
</feature>
<organism evidence="2 3">
    <name type="scientific">Protopolystoma xenopodis</name>
    <dbReference type="NCBI Taxonomy" id="117903"/>
    <lineage>
        <taxon>Eukaryota</taxon>
        <taxon>Metazoa</taxon>
        <taxon>Spiralia</taxon>
        <taxon>Lophotrochozoa</taxon>
        <taxon>Platyhelminthes</taxon>
        <taxon>Monogenea</taxon>
        <taxon>Polyopisthocotylea</taxon>
        <taxon>Polystomatidea</taxon>
        <taxon>Polystomatidae</taxon>
        <taxon>Protopolystoma</taxon>
    </lineage>
</organism>
<keyword evidence="3" id="KW-1185">Reference proteome</keyword>
<protein>
    <submittedName>
        <fullName evidence="2">Uncharacterized protein</fullName>
    </submittedName>
</protein>